<dbReference type="PANTHER" id="PTHR43084:SF1">
    <property type="entry name" value="PERSULFIDE DIOXYGENASE ETHE1, MITOCHONDRIAL"/>
    <property type="match status" value="1"/>
</dbReference>
<accession>A0A376ESF0</accession>
<organism evidence="2 3">
    <name type="scientific">Chryseobacterium carnipullorum</name>
    <dbReference type="NCBI Taxonomy" id="1124835"/>
    <lineage>
        <taxon>Bacteria</taxon>
        <taxon>Pseudomonadati</taxon>
        <taxon>Bacteroidota</taxon>
        <taxon>Flavobacteriia</taxon>
        <taxon>Flavobacteriales</taxon>
        <taxon>Weeksellaceae</taxon>
        <taxon>Chryseobacterium group</taxon>
        <taxon>Chryseobacterium</taxon>
    </lineage>
</organism>
<proteinExistence type="predicted"/>
<sequence length="99" mass="11135">MKIEQIYTGCLAQGAYYIVSENEAAIIDPLREVKPYQDRLEKDNVTLKYIFETHFHADFVSGHLDLSQKTGAPIVYGPTAQPAFDAIIAEDNQIFEIGK</sequence>
<dbReference type="GO" id="GO:0050313">
    <property type="term" value="F:sulfur dioxygenase activity"/>
    <property type="evidence" value="ECO:0007669"/>
    <property type="project" value="TreeGrafter"/>
</dbReference>
<dbReference type="Pfam" id="PF00753">
    <property type="entry name" value="Lactamase_B"/>
    <property type="match status" value="1"/>
</dbReference>
<protein>
    <submittedName>
        <fullName evidence="2">Hydroxyacylglutathione hydrolase</fullName>
    </submittedName>
</protein>
<dbReference type="SUPFAM" id="SSF56281">
    <property type="entry name" value="Metallo-hydrolase/oxidoreductase"/>
    <property type="match status" value="1"/>
</dbReference>
<name>A0A376ESF0_CHRCU</name>
<keyword evidence="2" id="KW-0378">Hydrolase</keyword>
<evidence type="ECO:0000313" key="3">
    <source>
        <dbReference type="Proteomes" id="UP000255224"/>
    </source>
</evidence>
<dbReference type="PANTHER" id="PTHR43084">
    <property type="entry name" value="PERSULFIDE DIOXYGENASE ETHE1"/>
    <property type="match status" value="1"/>
</dbReference>
<dbReference type="GO" id="GO:0016787">
    <property type="term" value="F:hydrolase activity"/>
    <property type="evidence" value="ECO:0007669"/>
    <property type="project" value="UniProtKB-KW"/>
</dbReference>
<dbReference type="Proteomes" id="UP000255224">
    <property type="component" value="Unassembled WGS sequence"/>
</dbReference>
<evidence type="ECO:0000313" key="2">
    <source>
        <dbReference type="EMBL" id="STD13505.1"/>
    </source>
</evidence>
<reference evidence="2 3" key="1">
    <citation type="submission" date="2018-06" db="EMBL/GenBank/DDBJ databases">
        <authorList>
            <consortium name="Pathogen Informatics"/>
            <person name="Doyle S."/>
        </authorList>
    </citation>
    <scope>NUCLEOTIDE SEQUENCE [LARGE SCALE GENOMIC DNA]</scope>
    <source>
        <strain evidence="2 3">NCTC13533</strain>
    </source>
</reference>
<dbReference type="InterPro" id="IPR051682">
    <property type="entry name" value="Mito_Persulfide_Diox"/>
</dbReference>
<dbReference type="GO" id="GO:0006749">
    <property type="term" value="P:glutathione metabolic process"/>
    <property type="evidence" value="ECO:0007669"/>
    <property type="project" value="TreeGrafter"/>
</dbReference>
<dbReference type="InterPro" id="IPR001279">
    <property type="entry name" value="Metallo-B-lactamas"/>
</dbReference>
<dbReference type="Gene3D" id="3.60.15.10">
    <property type="entry name" value="Ribonuclease Z/Hydroxyacylglutathione hydrolase-like"/>
    <property type="match status" value="1"/>
</dbReference>
<dbReference type="InterPro" id="IPR036866">
    <property type="entry name" value="RibonucZ/Hydroxyglut_hydro"/>
</dbReference>
<dbReference type="GO" id="GO:0070813">
    <property type="term" value="P:hydrogen sulfide metabolic process"/>
    <property type="evidence" value="ECO:0007669"/>
    <property type="project" value="TreeGrafter"/>
</dbReference>
<gene>
    <name evidence="2" type="ORF">NCTC13533_05430</name>
</gene>
<feature type="domain" description="Metallo-beta-lactamase" evidence="1">
    <location>
        <begin position="14"/>
        <end position="84"/>
    </location>
</feature>
<dbReference type="AlphaFoldDB" id="A0A376ESF0"/>
<dbReference type="EMBL" id="UFVQ01000003">
    <property type="protein sequence ID" value="STD13505.1"/>
    <property type="molecule type" value="Genomic_DNA"/>
</dbReference>
<evidence type="ECO:0000259" key="1">
    <source>
        <dbReference type="Pfam" id="PF00753"/>
    </source>
</evidence>